<proteinExistence type="predicted"/>
<dbReference type="OrthoDB" id="9983618at2759"/>
<dbReference type="InterPro" id="IPR050231">
    <property type="entry name" value="Iron_ascorbate_oxido_reductase"/>
</dbReference>
<dbReference type="Pfam" id="PF03171">
    <property type="entry name" value="2OG-FeII_Oxy"/>
    <property type="match status" value="1"/>
</dbReference>
<dbReference type="AlphaFoldDB" id="A0A814XJC5"/>
<evidence type="ECO:0000313" key="3">
    <source>
        <dbReference type="EMBL" id="CAF1217382.1"/>
    </source>
</evidence>
<dbReference type="EMBL" id="CAJNOR010000083">
    <property type="protein sequence ID" value="CAF0789745.1"/>
    <property type="molecule type" value="Genomic_DNA"/>
</dbReference>
<protein>
    <recommendedName>
        <fullName evidence="1">Isopenicillin N synthase-like Fe(2+) 2OG dioxygenase domain-containing protein</fullName>
    </recommendedName>
</protein>
<evidence type="ECO:0000313" key="5">
    <source>
        <dbReference type="Proteomes" id="UP000663852"/>
    </source>
</evidence>
<dbReference type="Proteomes" id="UP000663852">
    <property type="component" value="Unassembled WGS sequence"/>
</dbReference>
<name>A0A814XJC5_ADIRI</name>
<dbReference type="Gene3D" id="2.60.120.330">
    <property type="entry name" value="B-lactam Antibiotic, Isopenicillin N Synthase, Chain"/>
    <property type="match status" value="1"/>
</dbReference>
<dbReference type="EMBL" id="CAJNOJ010000158">
    <property type="protein sequence ID" value="CAF1217382.1"/>
    <property type="molecule type" value="Genomic_DNA"/>
</dbReference>
<sequence>MASSSNSSTKEIIDLNKILTSNDSTEIQRMQREFESNGWCFVSLPKELIPTSALTHELQKFFQSDAAKKRYSQFDPIYGYSQVDHKEGLKLLTGSYYGQFANKGLVPRNLVQPLNYLSQAFDVVTKRLIELLDQHCVFQSQPSLSTLIQKADLPLKDEHFGMLDIVSYFNKKNGFKAPENGESTEEVNCVPHYDPGLLSISILSTHEGLQLKDMRRNEWIDGPVESNVGVIWLGEAAVRATENRLKAGIHRVVYPQTAGIRLTMWYEVCTVEQLKNLSSKKQNEVMAAGNVVFHNLPGSKPIAVRNGETRLEFLRRVEMANGLSMSKSGPPHYKLDKHDISYSTNI</sequence>
<dbReference type="InterPro" id="IPR027443">
    <property type="entry name" value="IPNS-like_sf"/>
</dbReference>
<dbReference type="PANTHER" id="PTHR47990">
    <property type="entry name" value="2-OXOGLUTARATE (2OG) AND FE(II)-DEPENDENT OXYGENASE SUPERFAMILY PROTEIN-RELATED"/>
    <property type="match status" value="1"/>
</dbReference>
<organism evidence="3 5">
    <name type="scientific">Adineta ricciae</name>
    <name type="common">Rotifer</name>
    <dbReference type="NCBI Taxonomy" id="249248"/>
    <lineage>
        <taxon>Eukaryota</taxon>
        <taxon>Metazoa</taxon>
        <taxon>Spiralia</taxon>
        <taxon>Gnathifera</taxon>
        <taxon>Rotifera</taxon>
        <taxon>Eurotatoria</taxon>
        <taxon>Bdelloidea</taxon>
        <taxon>Adinetida</taxon>
        <taxon>Adinetidae</taxon>
        <taxon>Adineta</taxon>
    </lineage>
</organism>
<feature type="domain" description="Isopenicillin N synthase-like Fe(2+) 2OG dioxygenase" evidence="1">
    <location>
        <begin position="184"/>
        <end position="266"/>
    </location>
</feature>
<evidence type="ECO:0000313" key="2">
    <source>
        <dbReference type="EMBL" id="CAF0789745.1"/>
    </source>
</evidence>
<evidence type="ECO:0000259" key="1">
    <source>
        <dbReference type="Pfam" id="PF03171"/>
    </source>
</evidence>
<dbReference type="SUPFAM" id="SSF51197">
    <property type="entry name" value="Clavaminate synthase-like"/>
    <property type="match status" value="1"/>
</dbReference>
<reference evidence="3" key="1">
    <citation type="submission" date="2021-02" db="EMBL/GenBank/DDBJ databases">
        <authorList>
            <person name="Nowell W R."/>
        </authorList>
    </citation>
    <scope>NUCLEOTIDE SEQUENCE</scope>
</reference>
<dbReference type="Proteomes" id="UP000663828">
    <property type="component" value="Unassembled WGS sequence"/>
</dbReference>
<keyword evidence="4" id="KW-1185">Reference proteome</keyword>
<dbReference type="InterPro" id="IPR044861">
    <property type="entry name" value="IPNS-like_FE2OG_OXY"/>
</dbReference>
<evidence type="ECO:0000313" key="4">
    <source>
        <dbReference type="Proteomes" id="UP000663828"/>
    </source>
</evidence>
<gene>
    <name evidence="3" type="ORF">EDS130_LOCUS26224</name>
    <name evidence="2" type="ORF">XAT740_LOCUS2420</name>
</gene>
<comment type="caution">
    <text evidence="3">The sequence shown here is derived from an EMBL/GenBank/DDBJ whole genome shotgun (WGS) entry which is preliminary data.</text>
</comment>
<accession>A0A814XJC5</accession>